<dbReference type="InterPro" id="IPR011004">
    <property type="entry name" value="Trimer_LpxA-like_sf"/>
</dbReference>
<evidence type="ECO:0000313" key="2">
    <source>
        <dbReference type="Proteomes" id="UP000185192"/>
    </source>
</evidence>
<evidence type="ECO:0000313" key="1">
    <source>
        <dbReference type="EMBL" id="SIO21896.1"/>
    </source>
</evidence>
<keyword evidence="1" id="KW-0808">Transferase</keyword>
<keyword evidence="2" id="KW-1185">Reference proteome</keyword>
<organism evidence="1 2">
    <name type="scientific">Parasphingorhabdus marina DSM 22363</name>
    <dbReference type="NCBI Taxonomy" id="1123272"/>
    <lineage>
        <taxon>Bacteria</taxon>
        <taxon>Pseudomonadati</taxon>
        <taxon>Pseudomonadota</taxon>
        <taxon>Alphaproteobacteria</taxon>
        <taxon>Sphingomonadales</taxon>
        <taxon>Sphingomonadaceae</taxon>
        <taxon>Parasphingorhabdus</taxon>
    </lineage>
</organism>
<name>A0A1N6HQB5_9SPHN</name>
<dbReference type="Gene3D" id="2.160.10.10">
    <property type="entry name" value="Hexapeptide repeat proteins"/>
    <property type="match status" value="1"/>
</dbReference>
<gene>
    <name evidence="1" type="ORF">SAMN02745824_3402</name>
</gene>
<dbReference type="EMBL" id="FSQW01000002">
    <property type="protein sequence ID" value="SIO21896.1"/>
    <property type="molecule type" value="Genomic_DNA"/>
</dbReference>
<dbReference type="InterPro" id="IPR001451">
    <property type="entry name" value="Hexapep"/>
</dbReference>
<dbReference type="AlphaFoldDB" id="A0A1N6HQB5"/>
<accession>A0A1N6HQB5</accession>
<dbReference type="STRING" id="1123272.SAMN02745824_3402"/>
<dbReference type="GO" id="GO:0016740">
    <property type="term" value="F:transferase activity"/>
    <property type="evidence" value="ECO:0007669"/>
    <property type="project" value="UniProtKB-KW"/>
</dbReference>
<dbReference type="InterPro" id="IPR051159">
    <property type="entry name" value="Hexapeptide_acetyltransf"/>
</dbReference>
<dbReference type="SUPFAM" id="SSF51161">
    <property type="entry name" value="Trimeric LpxA-like enzymes"/>
    <property type="match status" value="1"/>
</dbReference>
<dbReference type="Proteomes" id="UP000185192">
    <property type="component" value="Unassembled WGS sequence"/>
</dbReference>
<dbReference type="RefSeq" id="WP_074206266.1">
    <property type="nucleotide sequence ID" value="NZ_FSQW01000002.1"/>
</dbReference>
<dbReference type="PANTHER" id="PTHR23416">
    <property type="entry name" value="SIALIC ACID SYNTHASE-RELATED"/>
    <property type="match status" value="1"/>
</dbReference>
<reference evidence="2" key="1">
    <citation type="submission" date="2016-11" db="EMBL/GenBank/DDBJ databases">
        <authorList>
            <person name="Varghese N."/>
            <person name="Submissions S."/>
        </authorList>
    </citation>
    <scope>NUCLEOTIDE SEQUENCE [LARGE SCALE GENOMIC DNA]</scope>
    <source>
        <strain evidence="2">DSM 22363</strain>
    </source>
</reference>
<sequence length="181" mass="19821">MSRLSSLKTSIIHRIWLLKGALHYARKIGVDVEGPVYFYGLKPGAFGSEPWLVKLGKNVHIVSGTNFVTHDGGTLVLRHLDPDLELTDRIVVGDNVYFGMGALVLPGVTIGSNVVVGARSVVTKDVPDNSVVAGVPARIIRTFDEYLDSARKRSLGFGRLQGPEKDKALRAYFAKKYDDIK</sequence>
<proteinExistence type="predicted"/>
<protein>
    <submittedName>
        <fullName evidence="1">Transferase hexapeptide (Six repeat-containing protein)</fullName>
    </submittedName>
</protein>
<dbReference type="Pfam" id="PF00132">
    <property type="entry name" value="Hexapep"/>
    <property type="match status" value="1"/>
</dbReference>
<dbReference type="OrthoDB" id="9815592at2"/>
<dbReference type="CDD" id="cd04647">
    <property type="entry name" value="LbH_MAT_like"/>
    <property type="match status" value="1"/>
</dbReference>